<comment type="subcellular location">
    <subcellularLocation>
        <location evidence="1">Nucleus</location>
    </subcellularLocation>
</comment>
<name>A0A0L0FS77_9EUKA</name>
<evidence type="ECO:0000259" key="7">
    <source>
        <dbReference type="Pfam" id="PF01138"/>
    </source>
</evidence>
<dbReference type="SUPFAM" id="SSF54211">
    <property type="entry name" value="Ribosomal protein S5 domain 2-like"/>
    <property type="match status" value="1"/>
</dbReference>
<keyword evidence="5" id="KW-0539">Nucleus</keyword>
<dbReference type="PANTHER" id="PTHR11953">
    <property type="entry name" value="EXOSOME COMPLEX COMPONENT"/>
    <property type="match status" value="1"/>
</dbReference>
<dbReference type="Pfam" id="PF01138">
    <property type="entry name" value="RNase_PH"/>
    <property type="match status" value="1"/>
</dbReference>
<dbReference type="GeneID" id="25908660"/>
<dbReference type="OrthoDB" id="27298at2759"/>
<dbReference type="InterPro" id="IPR020568">
    <property type="entry name" value="Ribosomal_Su5_D2-typ_SF"/>
</dbReference>
<dbReference type="AlphaFoldDB" id="A0A0L0FS77"/>
<dbReference type="InterPro" id="IPR050080">
    <property type="entry name" value="RNase_PH"/>
</dbReference>
<dbReference type="GO" id="GO:0006364">
    <property type="term" value="P:rRNA processing"/>
    <property type="evidence" value="ECO:0007669"/>
    <property type="project" value="UniProtKB-KW"/>
</dbReference>
<accession>A0A0L0FS77</accession>
<dbReference type="eggNOG" id="KOG1069">
    <property type="taxonomic scope" value="Eukaryota"/>
</dbReference>
<dbReference type="STRING" id="667725.A0A0L0FS77"/>
<proteinExistence type="inferred from homology"/>
<evidence type="ECO:0000313" key="8">
    <source>
        <dbReference type="EMBL" id="KNC79446.1"/>
    </source>
</evidence>
<comment type="similarity">
    <text evidence="2">Belongs to the RNase PH family.</text>
</comment>
<keyword evidence="3" id="KW-0698">rRNA processing</keyword>
<dbReference type="GO" id="GO:0003723">
    <property type="term" value="F:RNA binding"/>
    <property type="evidence" value="ECO:0007669"/>
    <property type="project" value="TreeGrafter"/>
</dbReference>
<feature type="region of interest" description="Disordered" evidence="6">
    <location>
        <begin position="1"/>
        <end position="37"/>
    </location>
</feature>
<dbReference type="EMBL" id="KQ242303">
    <property type="protein sequence ID" value="KNC79446.1"/>
    <property type="molecule type" value="Genomic_DNA"/>
</dbReference>
<dbReference type="InterPro" id="IPR027408">
    <property type="entry name" value="PNPase/RNase_PH_dom_sf"/>
</dbReference>
<dbReference type="GO" id="GO:0000176">
    <property type="term" value="C:nuclear exosome (RNase complex)"/>
    <property type="evidence" value="ECO:0007669"/>
    <property type="project" value="TreeGrafter"/>
</dbReference>
<evidence type="ECO:0000256" key="1">
    <source>
        <dbReference type="ARBA" id="ARBA00004123"/>
    </source>
</evidence>
<protein>
    <recommendedName>
        <fullName evidence="7">Exoribonuclease phosphorolytic domain-containing protein</fullName>
    </recommendedName>
</protein>
<feature type="domain" description="Exoribonuclease phosphorolytic" evidence="7">
    <location>
        <begin position="18"/>
        <end position="111"/>
    </location>
</feature>
<dbReference type="GO" id="GO:0005730">
    <property type="term" value="C:nucleolus"/>
    <property type="evidence" value="ECO:0007669"/>
    <property type="project" value="TreeGrafter"/>
</dbReference>
<keyword evidence="4" id="KW-0271">Exosome</keyword>
<evidence type="ECO:0000256" key="2">
    <source>
        <dbReference type="ARBA" id="ARBA00006678"/>
    </source>
</evidence>
<dbReference type="GO" id="GO:0000177">
    <property type="term" value="C:cytoplasmic exosome (RNase complex)"/>
    <property type="evidence" value="ECO:0007669"/>
    <property type="project" value="TreeGrafter"/>
</dbReference>
<dbReference type="GO" id="GO:0071028">
    <property type="term" value="P:nuclear mRNA surveillance"/>
    <property type="evidence" value="ECO:0007669"/>
    <property type="project" value="TreeGrafter"/>
</dbReference>
<gene>
    <name evidence="8" type="ORF">SARC_08156</name>
</gene>
<evidence type="ECO:0000256" key="5">
    <source>
        <dbReference type="ARBA" id="ARBA00023242"/>
    </source>
</evidence>
<evidence type="ECO:0000256" key="4">
    <source>
        <dbReference type="ARBA" id="ARBA00022835"/>
    </source>
</evidence>
<dbReference type="InterPro" id="IPR001247">
    <property type="entry name" value="ExoRNase_PH_dom1"/>
</dbReference>
<dbReference type="Gene3D" id="3.30.230.70">
    <property type="entry name" value="GHMP Kinase, N-terminal domain"/>
    <property type="match status" value="1"/>
</dbReference>
<dbReference type="GO" id="GO:0034475">
    <property type="term" value="P:U4 snRNA 3'-end processing"/>
    <property type="evidence" value="ECO:0007669"/>
    <property type="project" value="TreeGrafter"/>
</dbReference>
<organism evidence="8 9">
    <name type="scientific">Sphaeroforma arctica JP610</name>
    <dbReference type="NCBI Taxonomy" id="667725"/>
    <lineage>
        <taxon>Eukaryota</taxon>
        <taxon>Ichthyosporea</taxon>
        <taxon>Ichthyophonida</taxon>
        <taxon>Sphaeroforma</taxon>
    </lineage>
</organism>
<evidence type="ECO:0000256" key="3">
    <source>
        <dbReference type="ARBA" id="ARBA00022552"/>
    </source>
</evidence>
<dbReference type="GO" id="GO:0016075">
    <property type="term" value="P:rRNA catabolic process"/>
    <property type="evidence" value="ECO:0007669"/>
    <property type="project" value="TreeGrafter"/>
</dbReference>
<evidence type="ECO:0000256" key="6">
    <source>
        <dbReference type="SAM" id="MobiDB-lite"/>
    </source>
</evidence>
<dbReference type="Proteomes" id="UP000054560">
    <property type="component" value="Unassembled WGS sequence"/>
</dbReference>
<sequence length="112" mass="12178">MSTQTEVMTRGDGRTNAQMRPLESEQSPLNRADGSSRFSHGDTSVLVGIYGPVDVAIHKEQIDRTTIEVNVRAKGIPGISERAWEVKLRSVIESLVLGSGFPRTSIVISVQA</sequence>
<keyword evidence="9" id="KW-1185">Reference proteome</keyword>
<dbReference type="RefSeq" id="XP_014153348.1">
    <property type="nucleotide sequence ID" value="XM_014297873.1"/>
</dbReference>
<evidence type="ECO:0000313" key="9">
    <source>
        <dbReference type="Proteomes" id="UP000054560"/>
    </source>
</evidence>
<reference evidence="8 9" key="1">
    <citation type="submission" date="2011-02" db="EMBL/GenBank/DDBJ databases">
        <title>The Genome Sequence of Sphaeroforma arctica JP610.</title>
        <authorList>
            <consortium name="The Broad Institute Genome Sequencing Platform"/>
            <person name="Russ C."/>
            <person name="Cuomo C."/>
            <person name="Young S.K."/>
            <person name="Zeng Q."/>
            <person name="Gargeya S."/>
            <person name="Alvarado L."/>
            <person name="Berlin A."/>
            <person name="Chapman S.B."/>
            <person name="Chen Z."/>
            <person name="Freedman E."/>
            <person name="Gellesch M."/>
            <person name="Goldberg J."/>
            <person name="Griggs A."/>
            <person name="Gujja S."/>
            <person name="Heilman E."/>
            <person name="Heiman D."/>
            <person name="Howarth C."/>
            <person name="Mehta T."/>
            <person name="Neiman D."/>
            <person name="Pearson M."/>
            <person name="Roberts A."/>
            <person name="Saif S."/>
            <person name="Shea T."/>
            <person name="Shenoy N."/>
            <person name="Sisk P."/>
            <person name="Stolte C."/>
            <person name="Sykes S."/>
            <person name="White J."/>
            <person name="Yandava C."/>
            <person name="Burger G."/>
            <person name="Gray M.W."/>
            <person name="Holland P.W.H."/>
            <person name="King N."/>
            <person name="Lang F.B.F."/>
            <person name="Roger A.J."/>
            <person name="Ruiz-Trillo I."/>
            <person name="Haas B."/>
            <person name="Nusbaum C."/>
            <person name="Birren B."/>
        </authorList>
    </citation>
    <scope>NUCLEOTIDE SEQUENCE [LARGE SCALE GENOMIC DNA]</scope>
    <source>
        <strain evidence="8 9">JP610</strain>
    </source>
</reference>
<dbReference type="PANTHER" id="PTHR11953:SF1">
    <property type="entry name" value="EXOSOME COMPLEX COMPONENT RRP46"/>
    <property type="match status" value="1"/>
</dbReference>
<dbReference type="GO" id="GO:0071051">
    <property type="term" value="P:poly(A)-dependent snoRNA 3'-end processing"/>
    <property type="evidence" value="ECO:0007669"/>
    <property type="project" value="TreeGrafter"/>
</dbReference>